<dbReference type="GO" id="GO:0006412">
    <property type="term" value="P:translation"/>
    <property type="evidence" value="ECO:0007669"/>
    <property type="project" value="UniProtKB-UniRule"/>
</dbReference>
<dbReference type="eggNOG" id="COG0227">
    <property type="taxonomic scope" value="Bacteria"/>
</dbReference>
<keyword evidence="7" id="KW-1185">Reference proteome</keyword>
<dbReference type="Pfam" id="PF00830">
    <property type="entry name" value="Ribosomal_L28"/>
    <property type="match status" value="1"/>
</dbReference>
<dbReference type="RefSeq" id="WP_022636781.1">
    <property type="nucleotide sequence ID" value="NZ_ASJR01000009.1"/>
</dbReference>
<dbReference type="NCBIfam" id="TIGR00009">
    <property type="entry name" value="L28"/>
    <property type="match status" value="1"/>
</dbReference>
<dbReference type="HAMAP" id="MF_00373">
    <property type="entry name" value="Ribosomal_bL28"/>
    <property type="match status" value="1"/>
</dbReference>
<evidence type="ECO:0000313" key="7">
    <source>
        <dbReference type="Proteomes" id="UP000017148"/>
    </source>
</evidence>
<comment type="similarity">
    <text evidence="1 5">Belongs to the bacterial ribosomal protein bL28 family.</text>
</comment>
<dbReference type="GO" id="GO:1990904">
    <property type="term" value="C:ribonucleoprotein complex"/>
    <property type="evidence" value="ECO:0007669"/>
    <property type="project" value="UniProtKB-KW"/>
</dbReference>
<reference evidence="6 7" key="1">
    <citation type="journal article" date="2013" name="Environ. Microbiol.">
        <title>Genome analysis of Chitinivibrio alkaliphilus gen. nov., sp. nov., a novel extremely haloalkaliphilic anaerobic chitinolytic bacterium from the candidate phylum Termite Group 3.</title>
        <authorList>
            <person name="Sorokin D.Y."/>
            <person name="Gumerov V.M."/>
            <person name="Rakitin A.L."/>
            <person name="Beletsky A.V."/>
            <person name="Damste J.S."/>
            <person name="Muyzer G."/>
            <person name="Mardanov A.V."/>
            <person name="Ravin N.V."/>
        </authorList>
    </citation>
    <scope>NUCLEOTIDE SEQUENCE [LARGE SCALE GENOMIC DNA]</scope>
    <source>
        <strain evidence="6 7">ACht1</strain>
    </source>
</reference>
<protein>
    <recommendedName>
        <fullName evidence="4 5">Large ribosomal subunit protein bL28</fullName>
    </recommendedName>
</protein>
<evidence type="ECO:0000256" key="2">
    <source>
        <dbReference type="ARBA" id="ARBA00022980"/>
    </source>
</evidence>
<evidence type="ECO:0000256" key="3">
    <source>
        <dbReference type="ARBA" id="ARBA00023274"/>
    </source>
</evidence>
<evidence type="ECO:0000256" key="5">
    <source>
        <dbReference type="HAMAP-Rule" id="MF_00373"/>
    </source>
</evidence>
<dbReference type="GO" id="GO:0003735">
    <property type="term" value="F:structural constituent of ribosome"/>
    <property type="evidence" value="ECO:0007669"/>
    <property type="project" value="InterPro"/>
</dbReference>
<evidence type="ECO:0000313" key="6">
    <source>
        <dbReference type="EMBL" id="ERP31862.1"/>
    </source>
</evidence>
<gene>
    <name evidence="5" type="primary">rpmB</name>
    <name evidence="6" type="ORF">CALK_2566</name>
</gene>
<sequence length="57" mass="6366">MSKVCHYCGKAPVSGNSVSHAHNVNKRQFKPNLHNKKVDVAGERRTVKICTKCLKSM</sequence>
<dbReference type="Proteomes" id="UP000017148">
    <property type="component" value="Unassembled WGS sequence"/>
</dbReference>
<dbReference type="EMBL" id="ASJR01000009">
    <property type="protein sequence ID" value="ERP31862.1"/>
    <property type="molecule type" value="Genomic_DNA"/>
</dbReference>
<dbReference type="SUPFAM" id="SSF143800">
    <property type="entry name" value="L28p-like"/>
    <property type="match status" value="1"/>
</dbReference>
<evidence type="ECO:0000256" key="4">
    <source>
        <dbReference type="ARBA" id="ARBA00035174"/>
    </source>
</evidence>
<dbReference type="Gene3D" id="2.30.170.40">
    <property type="entry name" value="Ribosomal protein L28/L24"/>
    <property type="match status" value="1"/>
</dbReference>
<dbReference type="OrthoDB" id="9805609at2"/>
<dbReference type="InterPro" id="IPR034704">
    <property type="entry name" value="Ribosomal_bL28/bL31-like_sf"/>
</dbReference>
<comment type="caution">
    <text evidence="6">The sequence shown here is derived from an EMBL/GenBank/DDBJ whole genome shotgun (WGS) entry which is preliminary data.</text>
</comment>
<dbReference type="GO" id="GO:0005840">
    <property type="term" value="C:ribosome"/>
    <property type="evidence" value="ECO:0007669"/>
    <property type="project" value="UniProtKB-KW"/>
</dbReference>
<dbReference type="InterPro" id="IPR026569">
    <property type="entry name" value="Ribosomal_bL28"/>
</dbReference>
<proteinExistence type="inferred from homology"/>
<dbReference type="InterPro" id="IPR037147">
    <property type="entry name" value="Ribosomal_bL28_sf"/>
</dbReference>
<dbReference type="PANTHER" id="PTHR39080">
    <property type="entry name" value="50S RIBOSOMAL PROTEIN L28"/>
    <property type="match status" value="1"/>
</dbReference>
<dbReference type="InterPro" id="IPR001383">
    <property type="entry name" value="Ribosomal_bL28_bact-type"/>
</dbReference>
<keyword evidence="3 5" id="KW-0687">Ribonucleoprotein</keyword>
<keyword evidence="2 5" id="KW-0689">Ribosomal protein</keyword>
<accession>U7D9U9</accession>
<dbReference type="InterPro" id="IPR050096">
    <property type="entry name" value="Bacterial_rp_bL28"/>
</dbReference>
<name>U7D9U9_9BACT</name>
<dbReference type="PANTHER" id="PTHR39080:SF1">
    <property type="entry name" value="LARGE RIBOSOMAL SUBUNIT PROTEIN BL28A"/>
    <property type="match status" value="1"/>
</dbReference>
<dbReference type="STRING" id="1313304.CALK_2566"/>
<dbReference type="AlphaFoldDB" id="U7D9U9"/>
<evidence type="ECO:0000256" key="1">
    <source>
        <dbReference type="ARBA" id="ARBA00008760"/>
    </source>
</evidence>
<organism evidence="6 7">
    <name type="scientific">Chitinivibrio alkaliphilus ACht1</name>
    <dbReference type="NCBI Taxonomy" id="1313304"/>
    <lineage>
        <taxon>Bacteria</taxon>
        <taxon>Pseudomonadati</taxon>
        <taxon>Fibrobacterota</taxon>
        <taxon>Chitinivibrionia</taxon>
        <taxon>Chitinivibrionales</taxon>
        <taxon>Chitinivibrionaceae</taxon>
        <taxon>Chitinivibrio</taxon>
    </lineage>
</organism>